<organism evidence="1 2">
    <name type="scientific">Roseivirga misakiensis</name>
    <dbReference type="NCBI Taxonomy" id="1563681"/>
    <lineage>
        <taxon>Bacteria</taxon>
        <taxon>Pseudomonadati</taxon>
        <taxon>Bacteroidota</taxon>
        <taxon>Cytophagia</taxon>
        <taxon>Cytophagales</taxon>
        <taxon>Roseivirgaceae</taxon>
        <taxon>Roseivirga</taxon>
    </lineage>
</organism>
<accession>A0A1E5T5R7</accession>
<evidence type="ECO:0000313" key="1">
    <source>
        <dbReference type="EMBL" id="OEK06713.1"/>
    </source>
</evidence>
<gene>
    <name evidence="1" type="ORF">BFP71_03360</name>
</gene>
<reference evidence="1 2" key="1">
    <citation type="submission" date="2016-08" db="EMBL/GenBank/DDBJ databases">
        <title>Draft genome of Fabibacter sp. strain SK-8.</title>
        <authorList>
            <person name="Wong S.-K."/>
            <person name="Hamasaki K."/>
            <person name="Yoshizawa S."/>
        </authorList>
    </citation>
    <scope>NUCLEOTIDE SEQUENCE [LARGE SCALE GENOMIC DNA]</scope>
    <source>
        <strain evidence="1 2">SK-8</strain>
    </source>
</reference>
<keyword evidence="2" id="KW-1185">Reference proteome</keyword>
<dbReference type="RefSeq" id="WP_069834025.1">
    <property type="nucleotide sequence ID" value="NZ_MDGQ01000003.1"/>
</dbReference>
<dbReference type="Proteomes" id="UP000095552">
    <property type="component" value="Unassembled WGS sequence"/>
</dbReference>
<dbReference type="OrthoDB" id="982144at2"/>
<proteinExistence type="predicted"/>
<comment type="caution">
    <text evidence="1">The sequence shown here is derived from an EMBL/GenBank/DDBJ whole genome shotgun (WGS) entry which is preliminary data.</text>
</comment>
<sequence>MAEPKARTLIQQLGFFDKDLKTSSHDEIMIWLQENAHSAINRLFYTPWSDGYLDLLIRQTKQQLKDCIPELEKRMSSKKRTEADYELLGELKKWNGLKEQLERKPFQIQKIEWEKAIDQLGHNSKKFTIGFIDMAITYSYQDIWINGIPYNRNDQFDISNYSIPQWATDLSTETIYVEVKTKIPSAGELMRQLNLYRNYRPGTYVVVSPDKRFKDILSNQGISFLAPFT</sequence>
<evidence type="ECO:0000313" key="2">
    <source>
        <dbReference type="Proteomes" id="UP000095552"/>
    </source>
</evidence>
<dbReference type="AlphaFoldDB" id="A0A1E5T5R7"/>
<dbReference type="EMBL" id="MDGQ01000003">
    <property type="protein sequence ID" value="OEK06713.1"/>
    <property type="molecule type" value="Genomic_DNA"/>
</dbReference>
<name>A0A1E5T5R7_9BACT</name>
<dbReference type="STRING" id="1563681.BFP71_03360"/>
<protein>
    <submittedName>
        <fullName evidence="1">Uncharacterized protein</fullName>
    </submittedName>
</protein>